<dbReference type="PANTHER" id="PTHR34252">
    <property type="entry name" value="UPF0705 PROTEIN C11ORF49"/>
    <property type="match status" value="1"/>
</dbReference>
<dbReference type="InterPro" id="IPR043502">
    <property type="entry name" value="DNA/RNA_pol_sf"/>
</dbReference>
<name>A0A8T2N5N7_9TELE</name>
<keyword evidence="3" id="KW-0597">Phosphoprotein</keyword>
<dbReference type="AlphaFoldDB" id="A0A8T2N5N7"/>
<accession>A0A8T2N5N7</accession>
<keyword evidence="2" id="KW-0963">Cytoplasm</keyword>
<organism evidence="9 10">
    <name type="scientific">Albula glossodonta</name>
    <name type="common">roundjaw bonefish</name>
    <dbReference type="NCBI Taxonomy" id="121402"/>
    <lineage>
        <taxon>Eukaryota</taxon>
        <taxon>Metazoa</taxon>
        <taxon>Chordata</taxon>
        <taxon>Craniata</taxon>
        <taxon>Vertebrata</taxon>
        <taxon>Euteleostomi</taxon>
        <taxon>Actinopterygii</taxon>
        <taxon>Neopterygii</taxon>
        <taxon>Teleostei</taxon>
        <taxon>Albuliformes</taxon>
        <taxon>Albulidae</taxon>
        <taxon>Albula</taxon>
    </lineage>
</organism>
<evidence type="ECO:0000256" key="6">
    <source>
        <dbReference type="ARBA" id="ARBA00033750"/>
    </source>
</evidence>
<dbReference type="OrthoDB" id="6761011at2759"/>
<comment type="function">
    <text evidence="8">Regulator of the tubulin polyglutamylase complex (TPGC) that controls cytoskeletal organization, nuclear shape, and cilium disassembly by balancing microtubule and actin assembly. Regulates the assembly and stability of the TPGC and thereby modulates polyglutamylation of the microtubule, which antagonizes MAP4 binding.</text>
</comment>
<dbReference type="InterPro" id="IPR038968">
    <property type="entry name" value="CSTPP1"/>
</dbReference>
<reference evidence="9" key="1">
    <citation type="thesis" date="2021" institute="BYU ScholarsArchive" country="Provo, UT, USA">
        <title>Applications of and Algorithms for Genome Assembly and Genomic Analyses with an Emphasis on Marine Teleosts.</title>
        <authorList>
            <person name="Pickett B.D."/>
        </authorList>
    </citation>
    <scope>NUCLEOTIDE SEQUENCE</scope>
    <source>
        <strain evidence="9">HI-2016</strain>
    </source>
</reference>
<dbReference type="Proteomes" id="UP000824540">
    <property type="component" value="Unassembled WGS sequence"/>
</dbReference>
<dbReference type="Gene3D" id="3.30.70.270">
    <property type="match status" value="1"/>
</dbReference>
<evidence type="ECO:0000313" key="9">
    <source>
        <dbReference type="EMBL" id="KAG9335593.1"/>
    </source>
</evidence>
<sequence length="270" mass="30479">MLQAASVYWLRRPLAPYLKDPSAAQDAIVLKPFGGREAVALVCFNRVQDPVGSDSEEGYDPYYQKVDAVTSKDAYHIPQIEDCIDGICRAQRVSKFDLLKGYWQVPLTDCAKENRRQLMRILGTWEFYCKFVPNFASVTALFTDLLQKGDKWLWSLECQEWVVFSSKQEVMVWRGCGLTPDSVLRRDKSIAGGVLGANGAAAVERRSPNHCSGGLAVACEELQWFHPALGEFDYVKATAHNRASFIHIFWRCFRQIGKNGAMSGQRRAEK</sequence>
<evidence type="ECO:0000256" key="2">
    <source>
        <dbReference type="ARBA" id="ARBA00022490"/>
    </source>
</evidence>
<evidence type="ECO:0000256" key="1">
    <source>
        <dbReference type="ARBA" id="ARBA00004607"/>
    </source>
</evidence>
<evidence type="ECO:0000256" key="5">
    <source>
        <dbReference type="ARBA" id="ARBA00023212"/>
    </source>
</evidence>
<dbReference type="GO" id="GO:0034451">
    <property type="term" value="C:centriolar satellite"/>
    <property type="evidence" value="ECO:0007669"/>
    <property type="project" value="UniProtKB-SubCell"/>
</dbReference>
<evidence type="ECO:0000256" key="7">
    <source>
        <dbReference type="ARBA" id="ARBA00033769"/>
    </source>
</evidence>
<dbReference type="SUPFAM" id="SSF56672">
    <property type="entry name" value="DNA/RNA polymerases"/>
    <property type="match status" value="1"/>
</dbReference>
<comment type="caution">
    <text evidence="9">The sequence shown here is derived from an EMBL/GenBank/DDBJ whole genome shotgun (WGS) entry which is preliminary data.</text>
</comment>
<proteinExistence type="inferred from homology"/>
<comment type="similarity">
    <text evidence="6">Belongs to the CSTPP1 family.</text>
</comment>
<evidence type="ECO:0000256" key="4">
    <source>
        <dbReference type="ARBA" id="ARBA00022701"/>
    </source>
</evidence>
<evidence type="ECO:0000256" key="3">
    <source>
        <dbReference type="ARBA" id="ARBA00022553"/>
    </source>
</evidence>
<keyword evidence="4" id="KW-0493">Microtubule</keyword>
<comment type="subcellular location">
    <subcellularLocation>
        <location evidence="1">Cytoplasm</location>
        <location evidence="1">Cytoskeleton</location>
        <location evidence="1">Microtubule organizing center</location>
        <location evidence="1">Centrosome</location>
        <location evidence="1">Centriolar satellite</location>
    </subcellularLocation>
</comment>
<keyword evidence="5" id="KW-0206">Cytoskeleton</keyword>
<dbReference type="GO" id="GO:0005874">
    <property type="term" value="C:microtubule"/>
    <property type="evidence" value="ECO:0007669"/>
    <property type="project" value="UniProtKB-KW"/>
</dbReference>
<protein>
    <recommendedName>
        <fullName evidence="7">Centriolar satellite-associated tubulin polyglutamylase complex regulator 1</fullName>
    </recommendedName>
</protein>
<dbReference type="EMBL" id="JAFBMS010000115">
    <property type="protein sequence ID" value="KAG9335593.1"/>
    <property type="molecule type" value="Genomic_DNA"/>
</dbReference>
<keyword evidence="10" id="KW-1185">Reference proteome</keyword>
<evidence type="ECO:0000313" key="10">
    <source>
        <dbReference type="Proteomes" id="UP000824540"/>
    </source>
</evidence>
<evidence type="ECO:0000256" key="8">
    <source>
        <dbReference type="ARBA" id="ARBA00045673"/>
    </source>
</evidence>
<gene>
    <name evidence="9" type="ORF">JZ751_004431</name>
</gene>
<dbReference type="InterPro" id="IPR043128">
    <property type="entry name" value="Rev_trsase/Diguanyl_cyclase"/>
</dbReference>
<dbReference type="PANTHER" id="PTHR34252:SF1">
    <property type="entry name" value="CENTRIOLAR SATELLITE-ASSOCIATED TUBULIN POLYGLUTAMYLASE COMPLEX REGULATOR 1"/>
    <property type="match status" value="1"/>
</dbReference>